<sequence>MKAKNSRKQAEKKEDIQKNWTSFRRLVVKFIQENDGIASMAEVFDMYTQAFQKTVWSTPKLEELARFLVSDGGCFRIDLAINHPKPLAIYPGHHRIKTTTFFVLNKHKLFDDNGDIVGEDEFLDNPNEDDHTEDVKKAQVLLDSLIDKAKKAEALAREKKNSRKREGSKSKSETTLEEFSEIISQKDIITDENGNVINSENIANHKPFFYERIRNGFIPMKSVRNQILQQFILHTFGSSPFSINDIVNNMSVDLMAKIVGFKTFPDIVAKEPRLRHILVRCFPKRILDLIEFENARESIHHLLMPMTKYTHRAQLAPKLFLYSCNNSHSKSSSIYNEKYRLIESSTISFFEQFEIKYDFSDSRQIELFHDMLKSIELIENIDPHSSDLWLKRNSLARRHRMASNILTSSIVEKVVHEPYELTFPFNFPDVEQFVAENGENWINFQSSLNPIFANNMKIIRKGKRTPKKGPIAEFCEGITENSFQQDPVLFFDSLQNNDFEFLRGYDKNVIFNYLSAVMQLMPNGLIVNLPRPWSRSLEILNDLTGITKEEFLHNSAPQNFNSFLINTYRDYSDLNDYTVVHRSIIIGNFPQAPVDGQTEEMYKSNCFEISTSQFLQRFNLQQVRFQIPIEIAELVERLKIISLTPKEIFLSNDATRLLSEINSESIEDAVFYLKLSRFMNQPIINNEANRSSRFKVSKRTLADFSLHRPYSLYENIVKYSSIARDPSKVEAAAESNSGAVAYLLDPDVPLTLSLKSSRANNDSAISSKSSRNPLNQENFDDNDSDDADELESSFIDPSMIDATAVLLKMSKSSMTVTSKKQPKNDTIIVKAKSIGLPLLPSPEIILDTTSENSSMDIYEAKQFFDFRDYSGDTSDQLYSTFMQIYVLLFQTHPDENTNQFILVTRLVYSFILDHYAGPVSLNDIITNFMDVDFGLIFDALSYLEQFEFIYRLNVNKAMPYFVSDAFSKNHFIKYKLEPKKYIDVKPHLWTSANGLTDQRMLEKLQMKLSEIIDSSPGIEFMEIASKMSALSLVDLYHILDVLELDEVIYSRYDIIQDGSIFDFDDQGDYCSSSLPSTSVDSVMFFYTLALSLNDPRNKQVRRYFYPTQRNNFNLALTII</sequence>
<feature type="region of interest" description="Disordered" evidence="1">
    <location>
        <begin position="156"/>
        <end position="178"/>
    </location>
</feature>
<dbReference type="EMBL" id="JAPFFF010000007">
    <property type="protein sequence ID" value="KAK8886396.1"/>
    <property type="molecule type" value="Genomic_DNA"/>
</dbReference>
<feature type="compositionally biased region" description="Basic and acidic residues" evidence="1">
    <location>
        <begin position="156"/>
        <end position="174"/>
    </location>
</feature>
<feature type="compositionally biased region" description="Polar residues" evidence="1">
    <location>
        <begin position="761"/>
        <end position="774"/>
    </location>
</feature>
<reference evidence="2 3" key="1">
    <citation type="submission" date="2024-04" db="EMBL/GenBank/DDBJ databases">
        <title>Tritrichomonas musculus Genome.</title>
        <authorList>
            <person name="Alves-Ferreira E."/>
            <person name="Grigg M."/>
            <person name="Lorenzi H."/>
            <person name="Galac M."/>
        </authorList>
    </citation>
    <scope>NUCLEOTIDE SEQUENCE [LARGE SCALE GENOMIC DNA]</scope>
    <source>
        <strain evidence="2 3">EAF2021</strain>
    </source>
</reference>
<dbReference type="PANTHER" id="PTHR15180:SF1">
    <property type="entry name" value="GENERAL TRANSCRIPTION FACTOR 3C POLYPEPTIDE 1"/>
    <property type="match status" value="1"/>
</dbReference>
<comment type="caution">
    <text evidence="2">The sequence shown here is derived from an EMBL/GenBank/DDBJ whole genome shotgun (WGS) entry which is preliminary data.</text>
</comment>
<dbReference type="InterPro" id="IPR044210">
    <property type="entry name" value="Tfc3-like"/>
</dbReference>
<evidence type="ECO:0000313" key="3">
    <source>
        <dbReference type="Proteomes" id="UP001470230"/>
    </source>
</evidence>
<evidence type="ECO:0000313" key="2">
    <source>
        <dbReference type="EMBL" id="KAK8886396.1"/>
    </source>
</evidence>
<protein>
    <submittedName>
        <fullName evidence="2">Uncharacterized protein</fullName>
    </submittedName>
</protein>
<dbReference type="Proteomes" id="UP001470230">
    <property type="component" value="Unassembled WGS sequence"/>
</dbReference>
<accession>A0ABR2K658</accession>
<organism evidence="2 3">
    <name type="scientific">Tritrichomonas musculus</name>
    <dbReference type="NCBI Taxonomy" id="1915356"/>
    <lineage>
        <taxon>Eukaryota</taxon>
        <taxon>Metamonada</taxon>
        <taxon>Parabasalia</taxon>
        <taxon>Tritrichomonadida</taxon>
        <taxon>Tritrichomonadidae</taxon>
        <taxon>Tritrichomonas</taxon>
    </lineage>
</organism>
<gene>
    <name evidence="2" type="ORF">M9Y10_041859</name>
</gene>
<name>A0ABR2K658_9EUKA</name>
<feature type="compositionally biased region" description="Acidic residues" evidence="1">
    <location>
        <begin position="778"/>
        <end position="790"/>
    </location>
</feature>
<proteinExistence type="predicted"/>
<evidence type="ECO:0000256" key="1">
    <source>
        <dbReference type="SAM" id="MobiDB-lite"/>
    </source>
</evidence>
<feature type="region of interest" description="Disordered" evidence="1">
    <location>
        <begin position="761"/>
        <end position="790"/>
    </location>
</feature>
<keyword evidence="3" id="KW-1185">Reference proteome</keyword>
<dbReference type="PANTHER" id="PTHR15180">
    <property type="entry name" value="GENERAL TRANSCRIPTION FACTOR 3C POLYPEPTIDE 1"/>
    <property type="match status" value="1"/>
</dbReference>